<dbReference type="RefSeq" id="WP_223142612.1">
    <property type="nucleotide sequence ID" value="NZ_CBCSDE010000002.1"/>
</dbReference>
<evidence type="ECO:0000256" key="1">
    <source>
        <dbReference type="SAM" id="Phobius"/>
    </source>
</evidence>
<protein>
    <submittedName>
        <fullName evidence="2">Uncharacterized protein</fullName>
    </submittedName>
</protein>
<gene>
    <name evidence="2" type="ORF">PQG43_10675</name>
</gene>
<organism evidence="2 3">
    <name type="scientific">Aquirufa aurantiipilula</name>
    <dbReference type="NCBI Taxonomy" id="2696561"/>
    <lineage>
        <taxon>Bacteria</taxon>
        <taxon>Pseudomonadati</taxon>
        <taxon>Bacteroidota</taxon>
        <taxon>Cytophagia</taxon>
        <taxon>Cytophagales</taxon>
        <taxon>Flectobacillaceae</taxon>
        <taxon>Aquirufa</taxon>
    </lineage>
</organism>
<keyword evidence="1" id="KW-0472">Membrane</keyword>
<comment type="caution">
    <text evidence="2">The sequence shown here is derived from an EMBL/GenBank/DDBJ whole genome shotgun (WGS) entry which is preliminary data.</text>
</comment>
<sequence length="67" mass="7307">MNSSKKSIFRWLIQSVSGLLLTGSGLSMAIDAGICKMQGGEWFWYGTGALVVFQAGLCLMIDSVRFK</sequence>
<feature type="transmembrane region" description="Helical" evidence="1">
    <location>
        <begin position="42"/>
        <end position="61"/>
    </location>
</feature>
<keyword evidence="1" id="KW-0812">Transmembrane</keyword>
<reference evidence="2 3" key="1">
    <citation type="submission" date="2023-03" db="EMBL/GenBank/DDBJ databases">
        <title>Genome sequencing of Aquirufa.</title>
        <authorList>
            <person name="Pitt A."/>
            <person name="Hahn M.W."/>
        </authorList>
    </citation>
    <scope>NUCLEOTIDE SEQUENCE [LARGE SCALE GENOMIC DNA]</scope>
    <source>
        <strain evidence="2 3">WAEICH-18A</strain>
    </source>
</reference>
<keyword evidence="3" id="KW-1185">Reference proteome</keyword>
<keyword evidence="1" id="KW-1133">Transmembrane helix</keyword>
<proteinExistence type="predicted"/>
<name>A0ABT6BLU0_9BACT</name>
<dbReference type="EMBL" id="JARJOW010000007">
    <property type="protein sequence ID" value="MDF5691330.1"/>
    <property type="molecule type" value="Genomic_DNA"/>
</dbReference>
<evidence type="ECO:0000313" key="2">
    <source>
        <dbReference type="EMBL" id="MDF5691330.1"/>
    </source>
</evidence>
<accession>A0ABT6BLU0</accession>
<dbReference type="Proteomes" id="UP001321344">
    <property type="component" value="Unassembled WGS sequence"/>
</dbReference>
<evidence type="ECO:0000313" key="3">
    <source>
        <dbReference type="Proteomes" id="UP001321344"/>
    </source>
</evidence>